<proteinExistence type="predicted"/>
<accession>A0ABP5EUW1</accession>
<dbReference type="SUPFAM" id="SSF46689">
    <property type="entry name" value="Homeodomain-like"/>
    <property type="match status" value="1"/>
</dbReference>
<dbReference type="Gene3D" id="1.10.357.10">
    <property type="entry name" value="Tetracycline Repressor, domain 2"/>
    <property type="match status" value="1"/>
</dbReference>
<organism evidence="2 3">
    <name type="scientific">Nocardiopsis rhodophaea</name>
    <dbReference type="NCBI Taxonomy" id="280238"/>
    <lineage>
        <taxon>Bacteria</taxon>
        <taxon>Bacillati</taxon>
        <taxon>Actinomycetota</taxon>
        <taxon>Actinomycetes</taxon>
        <taxon>Streptosporangiales</taxon>
        <taxon>Nocardiopsidaceae</taxon>
        <taxon>Nocardiopsis</taxon>
    </lineage>
</organism>
<dbReference type="InterPro" id="IPR036271">
    <property type="entry name" value="Tet_transcr_reg_TetR-rel_C_sf"/>
</dbReference>
<dbReference type="SUPFAM" id="SSF48498">
    <property type="entry name" value="Tetracyclin repressor-like, C-terminal domain"/>
    <property type="match status" value="1"/>
</dbReference>
<sequence>MPETSSQRVDLIARTAVHLIASRGLRGLTHRAVDEAAGLPPGSTSYHARTRARLIEIALLHLADEGAARTDTVALGVPASLTGGGLDAMARLIADYLHTTIYEDTERSLARFELALEANRRPELRAVYDSLGRRFETVARMVLRDLGSSAPQRHARALIAWSEGMVFDSLAGSGAARPPSRGELRADAAEFLRALLAPSDASAKDGGG</sequence>
<feature type="domain" description="Tetracyclin repressor-like C-terminal group 31" evidence="1">
    <location>
        <begin position="86"/>
        <end position="197"/>
    </location>
</feature>
<dbReference type="EMBL" id="BAAAPC010000019">
    <property type="protein sequence ID" value="GAA2008701.1"/>
    <property type="molecule type" value="Genomic_DNA"/>
</dbReference>
<gene>
    <name evidence="2" type="ORF">GCM10009799_40510</name>
</gene>
<dbReference type="Pfam" id="PF17940">
    <property type="entry name" value="TetR_C_31"/>
    <property type="match status" value="1"/>
</dbReference>
<evidence type="ECO:0000313" key="2">
    <source>
        <dbReference type="EMBL" id="GAA2008701.1"/>
    </source>
</evidence>
<dbReference type="InterPro" id="IPR041583">
    <property type="entry name" value="TetR_C_31"/>
</dbReference>
<comment type="caution">
    <text evidence="2">The sequence shown here is derived from an EMBL/GenBank/DDBJ whole genome shotgun (WGS) entry which is preliminary data.</text>
</comment>
<dbReference type="Proteomes" id="UP001501585">
    <property type="component" value="Unassembled WGS sequence"/>
</dbReference>
<keyword evidence="3" id="KW-1185">Reference proteome</keyword>
<evidence type="ECO:0000259" key="1">
    <source>
        <dbReference type="Pfam" id="PF17940"/>
    </source>
</evidence>
<protein>
    <submittedName>
        <fullName evidence="2">TetR/AcrR family transcriptional regulator</fullName>
    </submittedName>
</protein>
<dbReference type="InterPro" id="IPR009057">
    <property type="entry name" value="Homeodomain-like_sf"/>
</dbReference>
<dbReference type="RefSeq" id="WP_344101669.1">
    <property type="nucleotide sequence ID" value="NZ_BAAAPC010000019.1"/>
</dbReference>
<name>A0ABP5EUW1_9ACTN</name>
<reference evidence="3" key="1">
    <citation type="journal article" date="2019" name="Int. J. Syst. Evol. Microbiol.">
        <title>The Global Catalogue of Microorganisms (GCM) 10K type strain sequencing project: providing services to taxonomists for standard genome sequencing and annotation.</title>
        <authorList>
            <consortium name="The Broad Institute Genomics Platform"/>
            <consortium name="The Broad Institute Genome Sequencing Center for Infectious Disease"/>
            <person name="Wu L."/>
            <person name="Ma J."/>
        </authorList>
    </citation>
    <scope>NUCLEOTIDE SEQUENCE [LARGE SCALE GENOMIC DNA]</scope>
    <source>
        <strain evidence="3">JCM 15313</strain>
    </source>
</reference>
<evidence type="ECO:0000313" key="3">
    <source>
        <dbReference type="Proteomes" id="UP001501585"/>
    </source>
</evidence>